<evidence type="ECO:0000313" key="15">
    <source>
        <dbReference type="Proteomes" id="UP000190890"/>
    </source>
</evidence>
<dbReference type="Pfam" id="PF02899">
    <property type="entry name" value="Phage_int_SAM_1"/>
    <property type="match status" value="1"/>
</dbReference>
<evidence type="ECO:0000256" key="4">
    <source>
        <dbReference type="ARBA" id="ARBA00022490"/>
    </source>
</evidence>
<dbReference type="PROSITE" id="PS51898">
    <property type="entry name" value="TYR_RECOMBINASE"/>
    <property type="match status" value="1"/>
</dbReference>
<feature type="domain" description="Tyr recombinase" evidence="12">
    <location>
        <begin position="139"/>
        <end position="322"/>
    </location>
</feature>
<dbReference type="GO" id="GO:0003677">
    <property type="term" value="F:DNA binding"/>
    <property type="evidence" value="ECO:0007669"/>
    <property type="project" value="UniProtKB-UniRule"/>
</dbReference>
<dbReference type="AlphaFoldDB" id="A0A1S8THX8"/>
<keyword evidence="8 11" id="KW-0238">DNA-binding</keyword>
<comment type="caution">
    <text evidence="14">The sequence shown here is derived from an EMBL/GenBank/DDBJ whole genome shotgun (WGS) entry which is preliminary data.</text>
</comment>
<dbReference type="Proteomes" id="UP000190890">
    <property type="component" value="Unassembled WGS sequence"/>
</dbReference>
<dbReference type="GO" id="GO:0005737">
    <property type="term" value="C:cytoplasm"/>
    <property type="evidence" value="ECO:0007669"/>
    <property type="project" value="UniProtKB-SubCell"/>
</dbReference>
<reference evidence="14 15" key="1">
    <citation type="submission" date="2016-05" db="EMBL/GenBank/DDBJ databases">
        <title>Microbial solvent formation.</title>
        <authorList>
            <person name="Poehlein A."/>
            <person name="Montoya Solano J.D."/>
            <person name="Flitsch S."/>
            <person name="Krabben P."/>
            <person name="Duerre P."/>
            <person name="Daniel R."/>
        </authorList>
    </citation>
    <scope>NUCLEOTIDE SEQUENCE [LARGE SCALE GENOMIC DNA]</scope>
    <source>
        <strain evidence="14 15">DSM 2619</strain>
    </source>
</reference>
<comment type="subcellular location">
    <subcellularLocation>
        <location evidence="2">Cytoplasm</location>
    </subcellularLocation>
</comment>
<dbReference type="InterPro" id="IPR011010">
    <property type="entry name" value="DNA_brk_join_enz"/>
</dbReference>
<evidence type="ECO:0000256" key="6">
    <source>
        <dbReference type="ARBA" id="ARBA00022829"/>
    </source>
</evidence>
<evidence type="ECO:0000256" key="11">
    <source>
        <dbReference type="PROSITE-ProRule" id="PRU01248"/>
    </source>
</evidence>
<evidence type="ECO:0000313" key="14">
    <source>
        <dbReference type="EMBL" id="OOM77410.1"/>
    </source>
</evidence>
<dbReference type="SUPFAM" id="SSF56349">
    <property type="entry name" value="DNA breaking-rejoining enzymes"/>
    <property type="match status" value="1"/>
</dbReference>
<evidence type="ECO:0000256" key="8">
    <source>
        <dbReference type="ARBA" id="ARBA00023125"/>
    </source>
</evidence>
<dbReference type="STRING" id="29367.CLPUN_23090"/>
<dbReference type="Gene3D" id="1.10.150.130">
    <property type="match status" value="1"/>
</dbReference>
<proteinExistence type="inferred from homology"/>
<dbReference type="EMBL" id="LZZM01000152">
    <property type="protein sequence ID" value="OOM77410.1"/>
    <property type="molecule type" value="Genomic_DNA"/>
</dbReference>
<dbReference type="GO" id="GO:0006310">
    <property type="term" value="P:DNA recombination"/>
    <property type="evidence" value="ECO:0007669"/>
    <property type="project" value="UniProtKB-KW"/>
</dbReference>
<keyword evidence="5" id="KW-0132">Cell division</keyword>
<dbReference type="InterPro" id="IPR050090">
    <property type="entry name" value="Tyrosine_recombinase_XerCD"/>
</dbReference>
<keyword evidence="6" id="KW-0159">Chromosome partition</keyword>
<evidence type="ECO:0000256" key="5">
    <source>
        <dbReference type="ARBA" id="ARBA00022618"/>
    </source>
</evidence>
<sequence>MKYDIQVLQNDNLPESLNDFLNYLQTIKSASQNTIDGYRFDLVLFFRFILIYRGKVKADSVEFENIDISNIDSEFLKSIKLRDLYAFISFAEKYRDNSSYARARKIATLKSFFKYLFVKAKNIDENPALELESPKINKRHPIYLTLNQSIHLLESLDKSNKHYARDYCILTLFLNCGMRLSELCSIQIDKIKEDTLTIIGKGNKERTVYLNEACLKSIKNYLKIRDESKAILRNKNFLFLSSRSAPINKRTVEIMIKKHTTNAGLTDDKYTPHKLRHTAATLMYKYGNVDIRSLQDILGHENVSTTQIYTHVDDDSLRDAVKSNPLSKL</sequence>
<comment type="similarity">
    <text evidence="3">Belongs to the 'phage' integrase family.</text>
</comment>
<dbReference type="InterPro" id="IPR013762">
    <property type="entry name" value="Integrase-like_cat_sf"/>
</dbReference>
<accession>A0A1S8THX8</accession>
<feature type="domain" description="Core-binding (CB)" evidence="13">
    <location>
        <begin position="11"/>
        <end position="117"/>
    </location>
</feature>
<keyword evidence="9" id="KW-0233">DNA recombination</keyword>
<keyword evidence="15" id="KW-1185">Reference proteome</keyword>
<name>A0A1S8THX8_9CLOT</name>
<evidence type="ECO:0000256" key="3">
    <source>
        <dbReference type="ARBA" id="ARBA00008857"/>
    </source>
</evidence>
<comment type="function">
    <text evidence="1">Site-specific tyrosine recombinase, which acts by catalyzing the cutting and rejoining of the recombining DNA molecules.</text>
</comment>
<gene>
    <name evidence="14" type="primary">xerD_7</name>
    <name evidence="14" type="ORF">CLPUN_23090</name>
</gene>
<keyword evidence="4" id="KW-0963">Cytoplasm</keyword>
<evidence type="ECO:0000256" key="9">
    <source>
        <dbReference type="ARBA" id="ARBA00023172"/>
    </source>
</evidence>
<dbReference type="GO" id="GO:0007059">
    <property type="term" value="P:chromosome segregation"/>
    <property type="evidence" value="ECO:0007669"/>
    <property type="project" value="UniProtKB-KW"/>
</dbReference>
<protein>
    <submittedName>
        <fullName evidence="14">Tyrosine recombinase XerD</fullName>
    </submittedName>
</protein>
<dbReference type="InterPro" id="IPR010998">
    <property type="entry name" value="Integrase_recombinase_N"/>
</dbReference>
<keyword evidence="10" id="KW-0131">Cell cycle</keyword>
<dbReference type="OrthoDB" id="283809at2"/>
<dbReference type="GO" id="GO:0015074">
    <property type="term" value="P:DNA integration"/>
    <property type="evidence" value="ECO:0007669"/>
    <property type="project" value="UniProtKB-KW"/>
</dbReference>
<evidence type="ECO:0000256" key="7">
    <source>
        <dbReference type="ARBA" id="ARBA00022908"/>
    </source>
</evidence>
<evidence type="ECO:0000259" key="13">
    <source>
        <dbReference type="PROSITE" id="PS51900"/>
    </source>
</evidence>
<dbReference type="InterPro" id="IPR044068">
    <property type="entry name" value="CB"/>
</dbReference>
<evidence type="ECO:0000259" key="12">
    <source>
        <dbReference type="PROSITE" id="PS51898"/>
    </source>
</evidence>
<dbReference type="PANTHER" id="PTHR30349:SF77">
    <property type="entry name" value="TYROSINE RECOMBINASE XERC"/>
    <property type="match status" value="1"/>
</dbReference>
<keyword evidence="7" id="KW-0229">DNA integration</keyword>
<dbReference type="PROSITE" id="PS51900">
    <property type="entry name" value="CB"/>
    <property type="match status" value="1"/>
</dbReference>
<dbReference type="Pfam" id="PF00589">
    <property type="entry name" value="Phage_integrase"/>
    <property type="match status" value="1"/>
</dbReference>
<dbReference type="GO" id="GO:0051301">
    <property type="term" value="P:cell division"/>
    <property type="evidence" value="ECO:0007669"/>
    <property type="project" value="UniProtKB-KW"/>
</dbReference>
<dbReference type="Gene3D" id="1.10.443.10">
    <property type="entry name" value="Intergrase catalytic core"/>
    <property type="match status" value="1"/>
</dbReference>
<evidence type="ECO:0000256" key="10">
    <source>
        <dbReference type="ARBA" id="ARBA00023306"/>
    </source>
</evidence>
<evidence type="ECO:0000256" key="1">
    <source>
        <dbReference type="ARBA" id="ARBA00003283"/>
    </source>
</evidence>
<dbReference type="RefSeq" id="WP_077847441.1">
    <property type="nucleotide sequence ID" value="NZ_LZZM01000152.1"/>
</dbReference>
<organism evidence="14 15">
    <name type="scientific">Clostridium puniceum</name>
    <dbReference type="NCBI Taxonomy" id="29367"/>
    <lineage>
        <taxon>Bacteria</taxon>
        <taxon>Bacillati</taxon>
        <taxon>Bacillota</taxon>
        <taxon>Clostridia</taxon>
        <taxon>Eubacteriales</taxon>
        <taxon>Clostridiaceae</taxon>
        <taxon>Clostridium</taxon>
    </lineage>
</organism>
<evidence type="ECO:0000256" key="2">
    <source>
        <dbReference type="ARBA" id="ARBA00004496"/>
    </source>
</evidence>
<dbReference type="InterPro" id="IPR004107">
    <property type="entry name" value="Integrase_SAM-like_N"/>
</dbReference>
<dbReference type="PANTHER" id="PTHR30349">
    <property type="entry name" value="PHAGE INTEGRASE-RELATED"/>
    <property type="match status" value="1"/>
</dbReference>
<dbReference type="InterPro" id="IPR002104">
    <property type="entry name" value="Integrase_catalytic"/>
</dbReference>